<evidence type="ECO:0000313" key="3">
    <source>
        <dbReference type="Proteomes" id="UP000265816"/>
    </source>
</evidence>
<dbReference type="EMBL" id="QWVT01000033">
    <property type="protein sequence ID" value="RID82685.1"/>
    <property type="molecule type" value="Genomic_DNA"/>
</dbReference>
<proteinExistence type="predicted"/>
<dbReference type="Gene3D" id="2.60.120.380">
    <property type="match status" value="3"/>
</dbReference>
<dbReference type="InterPro" id="IPR041498">
    <property type="entry name" value="Big_6"/>
</dbReference>
<dbReference type="Proteomes" id="UP000265816">
    <property type="component" value="Unassembled WGS sequence"/>
</dbReference>
<accession>A0A398AYP0</accession>
<sequence length="575" mass="63785">MAARLPQYFHQDSQRARRRRVFFIINRIDKIEMEEIMMKLKNAVYQFCKICILAFLLHSGLTGTAAAAEETNLPFGQTVNGELTAEITSTTYLVTVPKSGRVTFDITSSVDTWTYFELLDHNNETVFRDSKNGSSLNPARYVKWTDLEPGTYKLLIHNNDEGHYGKYSIKTSFTPANNNETEPNNGTVQAQPLIFGKPITGYLSWNDSKDVYKITVPKAGRLTLDLSSYVDTWTSISLIDDENDTILEGTVDGNSKNPAWVKEWVDLEPGTYYLSVDNHNDDSIGKYIITATFIHANTTEKEPNNGITEAEHLPYHQTKTGFLSWNDSLDVYKIKVPKSGPVSFSLSSYVDNFVNIDLVDANSELVFDYSMKSSSKNPAKFSKTVNLPKGTYYLGIHNNEEDHTGKYMVGISASHLLAPLSNITADDRSAIVKGKTAPNQEVVVKASGKEYKKKANSKGEFSIGIPKQKAGAKLELWAKNEYGTKKITVTVADKTPPATPTASKVTRHSTIISGKAEAGSTVYVYKGKTKIGYAATSSNGTYKMKIKAQSKGAKLTLFTTDRAKNKSKTVYITVQ</sequence>
<reference evidence="2 3" key="1">
    <citation type="submission" date="2018-08" db="EMBL/GenBank/DDBJ databases">
        <title>Bacillus jemisoniae sp. nov., Bacillus chryseoplanitiae sp. nov., Bacillus resnikiae sp. nov., and Bacillus frankliniae sp. nov., isolated from Viking spacecraft and associated surfaces.</title>
        <authorList>
            <person name="Seuylemezian A."/>
            <person name="Vaishampayan P."/>
        </authorList>
    </citation>
    <scope>NUCLEOTIDE SEQUENCE [LARGE SCALE GENOMIC DNA]</scope>
    <source>
        <strain evidence="2 3">JJ-247</strain>
    </source>
</reference>
<dbReference type="InterPro" id="IPR013783">
    <property type="entry name" value="Ig-like_fold"/>
</dbReference>
<gene>
    <name evidence="2" type="ORF">D1970_18305</name>
</gene>
<comment type="caution">
    <text evidence="2">The sequence shown here is derived from an EMBL/GenBank/DDBJ whole genome shotgun (WGS) entry which is preliminary data.</text>
</comment>
<dbReference type="Gene3D" id="2.60.40.10">
    <property type="entry name" value="Immunoglobulins"/>
    <property type="match status" value="2"/>
</dbReference>
<evidence type="ECO:0000313" key="2">
    <source>
        <dbReference type="EMBL" id="RID82685.1"/>
    </source>
</evidence>
<organism evidence="2 3">
    <name type="scientific">Mesobacillus zeae</name>
    <dbReference type="NCBI Taxonomy" id="1917180"/>
    <lineage>
        <taxon>Bacteria</taxon>
        <taxon>Bacillati</taxon>
        <taxon>Bacillota</taxon>
        <taxon>Bacilli</taxon>
        <taxon>Bacillales</taxon>
        <taxon>Bacillaceae</taxon>
        <taxon>Mesobacillus</taxon>
    </lineage>
</organism>
<name>A0A398AYP0_9BACI</name>
<evidence type="ECO:0000259" key="1">
    <source>
        <dbReference type="Pfam" id="PF17936"/>
    </source>
</evidence>
<keyword evidence="3" id="KW-1185">Reference proteome</keyword>
<dbReference type="AlphaFoldDB" id="A0A398AYP0"/>
<protein>
    <recommendedName>
        <fullName evidence="1">Bacterial Ig domain-containing protein</fullName>
    </recommendedName>
</protein>
<dbReference type="SUPFAM" id="SSF89260">
    <property type="entry name" value="Collagen-binding domain"/>
    <property type="match status" value="2"/>
</dbReference>
<feature type="domain" description="Bacterial Ig" evidence="1">
    <location>
        <begin position="497"/>
        <end position="574"/>
    </location>
</feature>
<dbReference type="Pfam" id="PF17936">
    <property type="entry name" value="Big_6"/>
    <property type="match status" value="1"/>
</dbReference>